<dbReference type="STRING" id="1802055.A3A74_08365"/>
<dbReference type="PROSITE" id="PS52029">
    <property type="entry name" value="LD_TPASE"/>
    <property type="match status" value="1"/>
</dbReference>
<evidence type="ECO:0000256" key="3">
    <source>
        <dbReference type="ARBA" id="ARBA00022960"/>
    </source>
</evidence>
<name>A0A1F7I6Z7_9BACT</name>
<dbReference type="InterPro" id="IPR005490">
    <property type="entry name" value="LD_TPept_cat_dom"/>
</dbReference>
<evidence type="ECO:0000313" key="8">
    <source>
        <dbReference type="EMBL" id="OGK39134.1"/>
    </source>
</evidence>
<evidence type="ECO:0000256" key="5">
    <source>
        <dbReference type="ARBA" id="ARBA00023316"/>
    </source>
</evidence>
<comment type="caution">
    <text evidence="8">The sequence shown here is derived from an EMBL/GenBank/DDBJ whole genome shotgun (WGS) entry which is preliminary data.</text>
</comment>
<organism evidence="8 9">
    <name type="scientific">Candidatus Roizmanbacteria bacterium RIFCSPLOWO2_01_FULL_35_13</name>
    <dbReference type="NCBI Taxonomy" id="1802055"/>
    <lineage>
        <taxon>Bacteria</taxon>
        <taxon>Candidatus Roizmaniibacteriota</taxon>
    </lineage>
</organism>
<evidence type="ECO:0000256" key="1">
    <source>
        <dbReference type="ARBA" id="ARBA00004752"/>
    </source>
</evidence>
<evidence type="ECO:0000256" key="4">
    <source>
        <dbReference type="ARBA" id="ARBA00022984"/>
    </source>
</evidence>
<dbReference type="InterPro" id="IPR038063">
    <property type="entry name" value="Transpep_catalytic_dom"/>
</dbReference>
<dbReference type="GO" id="GO:0071555">
    <property type="term" value="P:cell wall organization"/>
    <property type="evidence" value="ECO:0007669"/>
    <property type="project" value="UniProtKB-UniRule"/>
</dbReference>
<feature type="domain" description="L,D-TPase catalytic" evidence="7">
    <location>
        <begin position="45"/>
        <end position="194"/>
    </location>
</feature>
<sequence>MWPKMKFFLFFSLILLTLFSVGFFYLNQNKNQQVLSVKSEPSYWLVLKRKSNIEHLYFGSAGDEGKSKLIKIFNVKSGMPGESPTPLPQILGRKYWLITEKMESSDNPETAPYFLTLDVPVSEQEPFGPTPYLECNGQCNWKLPGYFGLHGVNGDINRLSNENQGSSGCIRHKDEDITFLYNILDPKNEEIRYYIDDV</sequence>
<dbReference type="AlphaFoldDB" id="A0A1F7I6Z7"/>
<dbReference type="GO" id="GO:0009252">
    <property type="term" value="P:peptidoglycan biosynthetic process"/>
    <property type="evidence" value="ECO:0007669"/>
    <property type="project" value="UniProtKB-UniPathway"/>
</dbReference>
<keyword evidence="5 6" id="KW-0961">Cell wall biogenesis/degradation</keyword>
<dbReference type="Pfam" id="PF03734">
    <property type="entry name" value="YkuD"/>
    <property type="match status" value="1"/>
</dbReference>
<evidence type="ECO:0000256" key="6">
    <source>
        <dbReference type="PROSITE-ProRule" id="PRU01373"/>
    </source>
</evidence>
<keyword evidence="3 6" id="KW-0133">Cell shape</keyword>
<dbReference type="SUPFAM" id="SSF141523">
    <property type="entry name" value="L,D-transpeptidase catalytic domain-like"/>
    <property type="match status" value="1"/>
</dbReference>
<comment type="pathway">
    <text evidence="1 6">Cell wall biogenesis; peptidoglycan biosynthesis.</text>
</comment>
<dbReference type="Gene3D" id="2.40.440.10">
    <property type="entry name" value="L,D-transpeptidase catalytic domain-like"/>
    <property type="match status" value="1"/>
</dbReference>
<feature type="active site" description="Nucleophile" evidence="6">
    <location>
        <position position="169"/>
    </location>
</feature>
<reference evidence="8 9" key="1">
    <citation type="journal article" date="2016" name="Nat. Commun.">
        <title>Thousands of microbial genomes shed light on interconnected biogeochemical processes in an aquifer system.</title>
        <authorList>
            <person name="Anantharaman K."/>
            <person name="Brown C.T."/>
            <person name="Hug L.A."/>
            <person name="Sharon I."/>
            <person name="Castelle C.J."/>
            <person name="Probst A.J."/>
            <person name="Thomas B.C."/>
            <person name="Singh A."/>
            <person name="Wilkins M.J."/>
            <person name="Karaoz U."/>
            <person name="Brodie E.L."/>
            <person name="Williams K.H."/>
            <person name="Hubbard S.S."/>
            <person name="Banfield J.F."/>
        </authorList>
    </citation>
    <scope>NUCLEOTIDE SEQUENCE [LARGE SCALE GENOMIC DNA]</scope>
</reference>
<keyword evidence="4 6" id="KW-0573">Peptidoglycan synthesis</keyword>
<evidence type="ECO:0000259" key="7">
    <source>
        <dbReference type="PROSITE" id="PS52029"/>
    </source>
</evidence>
<proteinExistence type="predicted"/>
<evidence type="ECO:0000256" key="2">
    <source>
        <dbReference type="ARBA" id="ARBA00022679"/>
    </source>
</evidence>
<keyword evidence="2" id="KW-0808">Transferase</keyword>
<gene>
    <name evidence="8" type="ORF">A3A74_08365</name>
</gene>
<dbReference type="EMBL" id="MGAF01000057">
    <property type="protein sequence ID" value="OGK39134.1"/>
    <property type="molecule type" value="Genomic_DNA"/>
</dbReference>
<dbReference type="UniPathway" id="UPA00219"/>
<dbReference type="GO" id="GO:0016740">
    <property type="term" value="F:transferase activity"/>
    <property type="evidence" value="ECO:0007669"/>
    <property type="project" value="UniProtKB-KW"/>
</dbReference>
<dbReference type="Proteomes" id="UP000179270">
    <property type="component" value="Unassembled WGS sequence"/>
</dbReference>
<feature type="active site" description="Proton donor/acceptor" evidence="6">
    <location>
        <position position="150"/>
    </location>
</feature>
<evidence type="ECO:0000313" key="9">
    <source>
        <dbReference type="Proteomes" id="UP000179270"/>
    </source>
</evidence>
<dbReference type="GO" id="GO:0008360">
    <property type="term" value="P:regulation of cell shape"/>
    <property type="evidence" value="ECO:0007669"/>
    <property type="project" value="UniProtKB-UniRule"/>
</dbReference>
<dbReference type="CDD" id="cd16913">
    <property type="entry name" value="YkuD_like"/>
    <property type="match status" value="1"/>
</dbReference>
<accession>A0A1F7I6Z7</accession>
<protein>
    <recommendedName>
        <fullName evidence="7">L,D-TPase catalytic domain-containing protein</fullName>
    </recommendedName>
</protein>